<proteinExistence type="predicted"/>
<accession>A0A2P2NJ84</accession>
<protein>
    <submittedName>
        <fullName evidence="1">Uncharacterized protein</fullName>
    </submittedName>
</protein>
<organism evidence="1">
    <name type="scientific">Rhizophora mucronata</name>
    <name type="common">Asiatic mangrove</name>
    <dbReference type="NCBI Taxonomy" id="61149"/>
    <lineage>
        <taxon>Eukaryota</taxon>
        <taxon>Viridiplantae</taxon>
        <taxon>Streptophyta</taxon>
        <taxon>Embryophyta</taxon>
        <taxon>Tracheophyta</taxon>
        <taxon>Spermatophyta</taxon>
        <taxon>Magnoliopsida</taxon>
        <taxon>eudicotyledons</taxon>
        <taxon>Gunneridae</taxon>
        <taxon>Pentapetalae</taxon>
        <taxon>rosids</taxon>
        <taxon>fabids</taxon>
        <taxon>Malpighiales</taxon>
        <taxon>Rhizophoraceae</taxon>
        <taxon>Rhizophora</taxon>
    </lineage>
</organism>
<reference evidence="1" key="1">
    <citation type="submission" date="2018-02" db="EMBL/GenBank/DDBJ databases">
        <title>Rhizophora mucronata_Transcriptome.</title>
        <authorList>
            <person name="Meera S.P."/>
            <person name="Sreeshan A."/>
            <person name="Augustine A."/>
        </authorList>
    </citation>
    <scope>NUCLEOTIDE SEQUENCE</scope>
    <source>
        <tissue evidence="1">Leaf</tissue>
    </source>
</reference>
<dbReference type="EMBL" id="GGEC01062064">
    <property type="protein sequence ID" value="MBX42548.1"/>
    <property type="molecule type" value="Transcribed_RNA"/>
</dbReference>
<sequence>MGNLSHLPMITTEASSSLIGTTTALMNKPRDYPLFPLFGLESLSHF</sequence>
<evidence type="ECO:0000313" key="1">
    <source>
        <dbReference type="EMBL" id="MBX42548.1"/>
    </source>
</evidence>
<name>A0A2P2NJ84_RHIMU</name>
<dbReference type="AlphaFoldDB" id="A0A2P2NJ84"/>